<sequence length="88" mass="10301">MEDRLSRSSIYRVPAKVVDSNKEACRSQLVSFGPYHHGEENVKLMEEHKKRALLQFVKRSRKPLQLFIDTVTEVVQCLKDSYHELDVL</sequence>
<dbReference type="STRING" id="3988.B9RHK4"/>
<dbReference type="EMBL" id="EQ973779">
    <property type="protein sequence ID" value="EEF49214.1"/>
    <property type="molecule type" value="Genomic_DNA"/>
</dbReference>
<dbReference type="InterPro" id="IPR004158">
    <property type="entry name" value="DUF247_pln"/>
</dbReference>
<keyword evidence="2" id="KW-1185">Reference proteome</keyword>
<organism evidence="1 2">
    <name type="scientific">Ricinus communis</name>
    <name type="common">Castor bean</name>
    <dbReference type="NCBI Taxonomy" id="3988"/>
    <lineage>
        <taxon>Eukaryota</taxon>
        <taxon>Viridiplantae</taxon>
        <taxon>Streptophyta</taxon>
        <taxon>Embryophyta</taxon>
        <taxon>Tracheophyta</taxon>
        <taxon>Spermatophyta</taxon>
        <taxon>Magnoliopsida</taxon>
        <taxon>eudicotyledons</taxon>
        <taxon>Gunneridae</taxon>
        <taxon>Pentapetalae</taxon>
        <taxon>rosids</taxon>
        <taxon>fabids</taxon>
        <taxon>Malpighiales</taxon>
        <taxon>Euphorbiaceae</taxon>
        <taxon>Acalyphoideae</taxon>
        <taxon>Acalypheae</taxon>
        <taxon>Ricinus</taxon>
    </lineage>
</organism>
<dbReference type="PANTHER" id="PTHR31170">
    <property type="entry name" value="BNAC04G53230D PROTEIN"/>
    <property type="match status" value="1"/>
</dbReference>
<dbReference type="Pfam" id="PF03140">
    <property type="entry name" value="DUF247"/>
    <property type="match status" value="1"/>
</dbReference>
<accession>B9RHK4</accession>
<dbReference type="AlphaFoldDB" id="B9RHK4"/>
<proteinExistence type="predicted"/>
<evidence type="ECO:0000313" key="2">
    <source>
        <dbReference type="Proteomes" id="UP000008311"/>
    </source>
</evidence>
<protein>
    <submittedName>
        <fullName evidence="1">Uncharacterized protein</fullName>
    </submittedName>
</protein>
<gene>
    <name evidence="1" type="ORF">RCOM_1528610</name>
</gene>
<name>B9RHK4_RICCO</name>
<dbReference type="Proteomes" id="UP000008311">
    <property type="component" value="Unassembled WGS sequence"/>
</dbReference>
<reference evidence="2" key="1">
    <citation type="journal article" date="2010" name="Nat. Biotechnol.">
        <title>Draft genome sequence of the oilseed species Ricinus communis.</title>
        <authorList>
            <person name="Chan A.P."/>
            <person name="Crabtree J."/>
            <person name="Zhao Q."/>
            <person name="Lorenzi H."/>
            <person name="Orvis J."/>
            <person name="Puiu D."/>
            <person name="Melake-Berhan A."/>
            <person name="Jones K.M."/>
            <person name="Redman J."/>
            <person name="Chen G."/>
            <person name="Cahoon E.B."/>
            <person name="Gedil M."/>
            <person name="Stanke M."/>
            <person name="Haas B.J."/>
            <person name="Wortman J.R."/>
            <person name="Fraser-Liggett C.M."/>
            <person name="Ravel J."/>
            <person name="Rabinowicz P.D."/>
        </authorList>
    </citation>
    <scope>NUCLEOTIDE SEQUENCE [LARGE SCALE GENOMIC DNA]</scope>
    <source>
        <strain evidence="2">cv. Hale</strain>
    </source>
</reference>
<evidence type="ECO:0000313" key="1">
    <source>
        <dbReference type="EMBL" id="EEF49214.1"/>
    </source>
</evidence>
<dbReference type="PANTHER" id="PTHR31170:SF18">
    <property type="entry name" value="(WILD MALAYSIAN BANANA) HYPOTHETICAL PROTEIN"/>
    <property type="match status" value="1"/>
</dbReference>
<dbReference type="InParanoid" id="B9RHK4"/>